<name>A0ABQ9NUG8_9PEZI</name>
<organism evidence="1 2">
    <name type="scientific">Coniosporium apollinis</name>
    <dbReference type="NCBI Taxonomy" id="61459"/>
    <lineage>
        <taxon>Eukaryota</taxon>
        <taxon>Fungi</taxon>
        <taxon>Dikarya</taxon>
        <taxon>Ascomycota</taxon>
        <taxon>Pezizomycotina</taxon>
        <taxon>Dothideomycetes</taxon>
        <taxon>Dothideomycetes incertae sedis</taxon>
        <taxon>Coniosporium</taxon>
    </lineage>
</organism>
<sequence>MIAFALVFIGAGLAQNTDNVTEPLSTFKSRPDILAPALNVSIQDSSPEGFAPGYIFIAPFQATQTGPYIYDKFGNLIWSGYGAIGPGNVHDFKVCSYNGADHLCAFQGNQRLGYALGHGIILDETYTIVKTVQMGTGASSMDMHEFSLISGGETALAIAYQPAPMDLTAYGITSGQGWIMQGVFQEINTTSGEVLFSWSSLDHIPPSASDVMPNSTDVSGTGLTPQSPWDYFHINSIDKSSYSNDYLISVRHTSTIYLIDSSTGAVLWTLSSDPTSTYVLQGFTFSFQHDARFLSDNSTHTILSLFDNASNGFTRTATESSTLHILLDHTLRTATLLARYTAPVPGGLLSDSQANSQTLPNGHIFSGWGSVAAVSEVRADGSPVLFATFGRYPVMNYRAYSFEWVGRPLTAPSLAAYARNTAAGTPTFLHASWNGATEVREWVFYGSAERETGFVVLGSAAWRGFETEFVGTGFSAWVYVEAVDGAGTVLGRSATVGTLVPGTGLAGVCGDSGCPAATGSAR</sequence>
<dbReference type="InterPro" id="IPR011047">
    <property type="entry name" value="Quinoprotein_ADH-like_sf"/>
</dbReference>
<evidence type="ECO:0000313" key="2">
    <source>
        <dbReference type="Proteomes" id="UP001172684"/>
    </source>
</evidence>
<reference evidence="1" key="1">
    <citation type="submission" date="2022-10" db="EMBL/GenBank/DDBJ databases">
        <title>Culturing micro-colonial fungi from biological soil crusts in the Mojave desert and describing Neophaeococcomyces mojavensis, and introducing the new genera and species Taxawa tesnikishii.</title>
        <authorList>
            <person name="Kurbessoian T."/>
            <person name="Stajich J.E."/>
        </authorList>
    </citation>
    <scope>NUCLEOTIDE SEQUENCE</scope>
    <source>
        <strain evidence="1">TK_1</strain>
    </source>
</reference>
<dbReference type="Proteomes" id="UP001172684">
    <property type="component" value="Unassembled WGS sequence"/>
</dbReference>
<evidence type="ECO:0008006" key="3">
    <source>
        <dbReference type="Google" id="ProtNLM"/>
    </source>
</evidence>
<dbReference type="EMBL" id="JAPDRL010000022">
    <property type="protein sequence ID" value="KAJ9666059.1"/>
    <property type="molecule type" value="Genomic_DNA"/>
</dbReference>
<dbReference type="SUPFAM" id="SSF50998">
    <property type="entry name" value="Quinoprotein alcohol dehydrogenase-like"/>
    <property type="match status" value="1"/>
</dbReference>
<proteinExistence type="predicted"/>
<accession>A0ABQ9NUG8</accession>
<dbReference type="InterPro" id="IPR053143">
    <property type="entry name" value="Arylsulfate_ST"/>
</dbReference>
<dbReference type="InterPro" id="IPR039535">
    <property type="entry name" value="ASST-like"/>
</dbReference>
<keyword evidence="2" id="KW-1185">Reference proteome</keyword>
<comment type="caution">
    <text evidence="1">The sequence shown here is derived from an EMBL/GenBank/DDBJ whole genome shotgun (WGS) entry which is preliminary data.</text>
</comment>
<dbReference type="PANTHER" id="PTHR35340">
    <property type="entry name" value="PQQ ENZYME REPEAT PROTEIN-RELATED"/>
    <property type="match status" value="1"/>
</dbReference>
<protein>
    <recommendedName>
        <fullName evidence="3">ASST-domain-containing protein</fullName>
    </recommendedName>
</protein>
<dbReference type="Pfam" id="PF14269">
    <property type="entry name" value="Arylsulfotran_2"/>
    <property type="match status" value="1"/>
</dbReference>
<gene>
    <name evidence="1" type="ORF">H2201_003737</name>
</gene>
<evidence type="ECO:0000313" key="1">
    <source>
        <dbReference type="EMBL" id="KAJ9666059.1"/>
    </source>
</evidence>
<dbReference type="PANTHER" id="PTHR35340:SF9">
    <property type="entry name" value="ASST-DOMAIN-CONTAINING PROTEIN"/>
    <property type="match status" value="1"/>
</dbReference>